<keyword evidence="4" id="KW-1185">Reference proteome</keyword>
<dbReference type="EMBL" id="JAMYWD010000006">
    <property type="protein sequence ID" value="KAJ4969314.1"/>
    <property type="molecule type" value="Genomic_DNA"/>
</dbReference>
<proteinExistence type="predicted"/>
<dbReference type="PANTHER" id="PTHR35481:SF1">
    <property type="entry name" value="DNA-DIRECTED RNA POLYMERASE SUBUNIT ALPHA"/>
    <property type="match status" value="1"/>
</dbReference>
<dbReference type="Proteomes" id="UP001141806">
    <property type="component" value="Unassembled WGS sequence"/>
</dbReference>
<gene>
    <name evidence="3" type="ORF">NE237_016015</name>
</gene>
<dbReference type="Pfam" id="PF25475">
    <property type="entry name" value="DUF7903"/>
    <property type="match status" value="2"/>
</dbReference>
<dbReference type="PANTHER" id="PTHR35481">
    <property type="entry name" value="DNA-DIRECTED RNA POLYMERASE SUBUNIT ALPHA"/>
    <property type="match status" value="1"/>
</dbReference>
<keyword evidence="1" id="KW-0812">Transmembrane</keyword>
<dbReference type="AlphaFoldDB" id="A0A9Q0QRS0"/>
<keyword evidence="1" id="KW-0472">Membrane</keyword>
<accession>A0A9Q0QRS0</accession>
<evidence type="ECO:0000313" key="4">
    <source>
        <dbReference type="Proteomes" id="UP001141806"/>
    </source>
</evidence>
<feature type="domain" description="DUF7903" evidence="2">
    <location>
        <begin position="147"/>
        <end position="238"/>
    </location>
</feature>
<keyword evidence="1" id="KW-1133">Transmembrane helix</keyword>
<protein>
    <recommendedName>
        <fullName evidence="2">DUF7903 domain-containing protein</fullName>
    </recommendedName>
</protein>
<feature type="domain" description="DUF7903" evidence="2">
    <location>
        <begin position="240"/>
        <end position="277"/>
    </location>
</feature>
<evidence type="ECO:0000313" key="3">
    <source>
        <dbReference type="EMBL" id="KAJ4969314.1"/>
    </source>
</evidence>
<organism evidence="3 4">
    <name type="scientific">Protea cynaroides</name>
    <dbReference type="NCBI Taxonomy" id="273540"/>
    <lineage>
        <taxon>Eukaryota</taxon>
        <taxon>Viridiplantae</taxon>
        <taxon>Streptophyta</taxon>
        <taxon>Embryophyta</taxon>
        <taxon>Tracheophyta</taxon>
        <taxon>Spermatophyta</taxon>
        <taxon>Magnoliopsida</taxon>
        <taxon>Proteales</taxon>
        <taxon>Proteaceae</taxon>
        <taxon>Protea</taxon>
    </lineage>
</organism>
<dbReference type="InterPro" id="IPR057225">
    <property type="entry name" value="DUF7903"/>
</dbReference>
<evidence type="ECO:0000256" key="1">
    <source>
        <dbReference type="SAM" id="Phobius"/>
    </source>
</evidence>
<sequence>MGDSHNKYHYGKWPACFLTITITIITLVQYSQPSFLCKGSGVLLMAYIPPHKRHLKDSERPLPTPDLLVPQFERNFNLKPASGEKIIYATQAISRWWVVDYADDQISSLRLEPISCESFERKTGEKPLTLVSVHVPKGVNEPTTSCEKAPMGVDVDKEKEYFHVKVSDKCRPRVILTCKCSAMKGKTRTPQGKFITTFYRAVCNDMPIVRQLVVDMSCPKKDLDLRLMLAGKKILKELPEVSLKMTGINKLLRDRMVEIEPINKLLEDTLKLIWEQFLKM</sequence>
<feature type="transmembrane region" description="Helical" evidence="1">
    <location>
        <begin position="12"/>
        <end position="30"/>
    </location>
</feature>
<name>A0A9Q0QRS0_9MAGN</name>
<reference evidence="3" key="1">
    <citation type="journal article" date="2023" name="Plant J.">
        <title>The genome of the king protea, Protea cynaroides.</title>
        <authorList>
            <person name="Chang J."/>
            <person name="Duong T.A."/>
            <person name="Schoeman C."/>
            <person name="Ma X."/>
            <person name="Roodt D."/>
            <person name="Barker N."/>
            <person name="Li Z."/>
            <person name="Van de Peer Y."/>
            <person name="Mizrachi E."/>
        </authorList>
    </citation>
    <scope>NUCLEOTIDE SEQUENCE</scope>
    <source>
        <tissue evidence="3">Young leaves</tissue>
    </source>
</reference>
<comment type="caution">
    <text evidence="3">The sequence shown here is derived from an EMBL/GenBank/DDBJ whole genome shotgun (WGS) entry which is preliminary data.</text>
</comment>
<evidence type="ECO:0000259" key="2">
    <source>
        <dbReference type="Pfam" id="PF25475"/>
    </source>
</evidence>
<dbReference type="OrthoDB" id="1700930at2759"/>